<feature type="transmembrane region" description="Helical" evidence="5">
    <location>
        <begin position="12"/>
        <end position="36"/>
    </location>
</feature>
<comment type="subcellular location">
    <subcellularLocation>
        <location evidence="1">Membrane</location>
        <topology evidence="1">Multi-pass membrane protein</topology>
    </subcellularLocation>
</comment>
<evidence type="ECO:0000256" key="4">
    <source>
        <dbReference type="ARBA" id="ARBA00023136"/>
    </source>
</evidence>
<evidence type="ECO:0000256" key="3">
    <source>
        <dbReference type="ARBA" id="ARBA00022989"/>
    </source>
</evidence>
<dbReference type="EMBL" id="DRQG01000061">
    <property type="protein sequence ID" value="HGY55308.1"/>
    <property type="molecule type" value="Genomic_DNA"/>
</dbReference>
<keyword evidence="2 5" id="KW-0812">Transmembrane</keyword>
<reference evidence="6" key="1">
    <citation type="journal article" date="2020" name="mSystems">
        <title>Genome- and Community-Level Interaction Insights into Carbon Utilization and Element Cycling Functions of Hydrothermarchaeota in Hydrothermal Sediment.</title>
        <authorList>
            <person name="Zhou Z."/>
            <person name="Liu Y."/>
            <person name="Xu W."/>
            <person name="Pan J."/>
            <person name="Luo Z.H."/>
            <person name="Li M."/>
        </authorList>
    </citation>
    <scope>NUCLEOTIDE SEQUENCE [LARGE SCALE GENOMIC DNA]</scope>
    <source>
        <strain evidence="6">HyVt-577</strain>
    </source>
</reference>
<comment type="caution">
    <text evidence="6">The sequence shown here is derived from an EMBL/GenBank/DDBJ whole genome shotgun (WGS) entry which is preliminary data.</text>
</comment>
<evidence type="ECO:0000256" key="2">
    <source>
        <dbReference type="ARBA" id="ARBA00022692"/>
    </source>
</evidence>
<dbReference type="InterPro" id="IPR019109">
    <property type="entry name" value="MamF_MmsF"/>
</dbReference>
<name>A0A7V4WUW9_CALAY</name>
<proteinExistence type="predicted"/>
<keyword evidence="3 5" id="KW-1133">Transmembrane helix</keyword>
<gene>
    <name evidence="6" type="ORF">ENK44_06395</name>
</gene>
<evidence type="ECO:0000256" key="1">
    <source>
        <dbReference type="ARBA" id="ARBA00004141"/>
    </source>
</evidence>
<evidence type="ECO:0000256" key="5">
    <source>
        <dbReference type="SAM" id="Phobius"/>
    </source>
</evidence>
<dbReference type="Proteomes" id="UP000885779">
    <property type="component" value="Unassembled WGS sequence"/>
</dbReference>
<keyword evidence="4 5" id="KW-0472">Membrane</keyword>
<protein>
    <submittedName>
        <fullName evidence="6">DUF4870 domain-containing protein</fullName>
    </submittedName>
</protein>
<accession>A0A7V4WUW9</accession>
<organism evidence="6">
    <name type="scientific">Caldithrix abyssi</name>
    <dbReference type="NCBI Taxonomy" id="187145"/>
    <lineage>
        <taxon>Bacteria</taxon>
        <taxon>Pseudomonadati</taxon>
        <taxon>Calditrichota</taxon>
        <taxon>Calditrichia</taxon>
        <taxon>Calditrichales</taxon>
        <taxon>Calditrichaceae</taxon>
        <taxon>Caldithrix</taxon>
    </lineage>
</organism>
<sequence length="115" mass="12865">MSPPGKDETMWAMFCHLSTLLGFVFPFGNIIAPMILWQMKKDEYPLVDDQGKEALNFQISMTIYVLIAVILVLMAIGIVLLIALGLFDLIVTVIAALNAANGQKYRYPLSIRFVK</sequence>
<feature type="transmembrane region" description="Helical" evidence="5">
    <location>
        <begin position="63"/>
        <end position="96"/>
    </location>
</feature>
<evidence type="ECO:0000313" key="6">
    <source>
        <dbReference type="EMBL" id="HGY55308.1"/>
    </source>
</evidence>
<dbReference type="Pfam" id="PF09685">
    <property type="entry name" value="MamF_MmsF"/>
    <property type="match status" value="1"/>
</dbReference>
<dbReference type="AlphaFoldDB" id="A0A7V4WUW9"/>